<dbReference type="EMBL" id="GISG01282055">
    <property type="protein sequence ID" value="MBA4679028.1"/>
    <property type="molecule type" value="Transcribed_RNA"/>
</dbReference>
<organism evidence="1">
    <name type="scientific">Opuntia streptacantha</name>
    <name type="common">Prickly pear cactus</name>
    <name type="synonym">Opuntia cardona</name>
    <dbReference type="NCBI Taxonomy" id="393608"/>
    <lineage>
        <taxon>Eukaryota</taxon>
        <taxon>Viridiplantae</taxon>
        <taxon>Streptophyta</taxon>
        <taxon>Embryophyta</taxon>
        <taxon>Tracheophyta</taxon>
        <taxon>Spermatophyta</taxon>
        <taxon>Magnoliopsida</taxon>
        <taxon>eudicotyledons</taxon>
        <taxon>Gunneridae</taxon>
        <taxon>Pentapetalae</taxon>
        <taxon>Caryophyllales</taxon>
        <taxon>Cactineae</taxon>
        <taxon>Cactaceae</taxon>
        <taxon>Opuntioideae</taxon>
        <taxon>Opuntia</taxon>
    </lineage>
</organism>
<proteinExistence type="predicted"/>
<reference evidence="1" key="1">
    <citation type="journal article" date="2013" name="J. Plant Res.">
        <title>Effect of fungi and light on seed germination of three Opuntia species from semiarid lands of central Mexico.</title>
        <authorList>
            <person name="Delgado-Sanchez P."/>
            <person name="Jimenez-Bremont J.F."/>
            <person name="Guerrero-Gonzalez Mde L."/>
            <person name="Flores J."/>
        </authorList>
    </citation>
    <scope>NUCLEOTIDE SEQUENCE</scope>
    <source>
        <tissue evidence="1">Cladode</tissue>
    </source>
</reference>
<name>A0A7C9FDJ6_OPUST</name>
<reference evidence="1" key="2">
    <citation type="submission" date="2020-07" db="EMBL/GenBank/DDBJ databases">
        <authorList>
            <person name="Vera ALvarez R."/>
            <person name="Arias-Moreno D.M."/>
            <person name="Jimenez-Jacinto V."/>
            <person name="Jimenez-Bremont J.F."/>
            <person name="Swaminathan K."/>
            <person name="Moose S.P."/>
            <person name="Guerrero-Gonzalez M.L."/>
            <person name="Marino-Ramirez L."/>
            <person name="Landsman D."/>
            <person name="Rodriguez-Kessler M."/>
            <person name="Delgado-Sanchez P."/>
        </authorList>
    </citation>
    <scope>NUCLEOTIDE SEQUENCE</scope>
    <source>
        <tissue evidence="1">Cladode</tissue>
    </source>
</reference>
<protein>
    <submittedName>
        <fullName evidence="1">Uncharacterized protein</fullName>
    </submittedName>
</protein>
<evidence type="ECO:0000313" key="1">
    <source>
        <dbReference type="EMBL" id="MBA4679028.1"/>
    </source>
</evidence>
<sequence length="125" mass="13918">MEILDTFPYSRLRYLGCFTTSSGSVTLDIELQKDKILLSIGVSSLSKLTEKETGMIKLYSWRSYSTLPIGGWTSRSINPSGELMACCLYSYFIWAPWSSFTTGSIEHCTITISTPATTPIIILLL</sequence>
<accession>A0A7C9FDJ6</accession>
<dbReference type="AlphaFoldDB" id="A0A7C9FDJ6"/>